<keyword evidence="6" id="KW-0547">Nucleotide-binding</keyword>
<comment type="subcellular location">
    <subcellularLocation>
        <location evidence="2">Cell membrane</location>
    </subcellularLocation>
</comment>
<dbReference type="RefSeq" id="WP_021797974.1">
    <property type="nucleotide sequence ID" value="NZ_ACVN02000219.1"/>
</dbReference>
<dbReference type="CDD" id="cd00075">
    <property type="entry name" value="HATPase"/>
    <property type="match status" value="1"/>
</dbReference>
<dbReference type="PRINTS" id="PR00344">
    <property type="entry name" value="BCTRLSENSOR"/>
</dbReference>
<dbReference type="PANTHER" id="PTHR42878:SF7">
    <property type="entry name" value="SENSOR HISTIDINE KINASE GLRK"/>
    <property type="match status" value="1"/>
</dbReference>
<evidence type="ECO:0000256" key="3">
    <source>
        <dbReference type="ARBA" id="ARBA00012438"/>
    </source>
</evidence>
<evidence type="ECO:0000256" key="2">
    <source>
        <dbReference type="ARBA" id="ARBA00004236"/>
    </source>
</evidence>
<dbReference type="AlphaFoldDB" id="U2RL23"/>
<dbReference type="SUPFAM" id="SSF47384">
    <property type="entry name" value="Homodimeric domain of signal transducing histidine kinase"/>
    <property type="match status" value="1"/>
</dbReference>
<evidence type="ECO:0000256" key="1">
    <source>
        <dbReference type="ARBA" id="ARBA00000085"/>
    </source>
</evidence>
<keyword evidence="5" id="KW-0808">Transferase</keyword>
<evidence type="ECO:0000256" key="5">
    <source>
        <dbReference type="ARBA" id="ARBA00022679"/>
    </source>
</evidence>
<dbReference type="InterPro" id="IPR036097">
    <property type="entry name" value="HisK_dim/P_sf"/>
</dbReference>
<dbReference type="InterPro" id="IPR050351">
    <property type="entry name" value="BphY/WalK/GraS-like"/>
</dbReference>
<dbReference type="EMBL" id="ACVN02000219">
    <property type="protein sequence ID" value="ERK54263.1"/>
    <property type="molecule type" value="Genomic_DNA"/>
</dbReference>
<keyword evidence="7" id="KW-0418">Kinase</keyword>
<evidence type="ECO:0000256" key="7">
    <source>
        <dbReference type="ARBA" id="ARBA00022777"/>
    </source>
</evidence>
<dbReference type="GO" id="GO:0005524">
    <property type="term" value="F:ATP binding"/>
    <property type="evidence" value="ECO:0007669"/>
    <property type="project" value="UniProtKB-KW"/>
</dbReference>
<dbReference type="InterPro" id="IPR004358">
    <property type="entry name" value="Sig_transdc_His_kin-like_C"/>
</dbReference>
<evidence type="ECO:0000259" key="11">
    <source>
        <dbReference type="PROSITE" id="PS50109"/>
    </source>
</evidence>
<dbReference type="Proteomes" id="UP000017052">
    <property type="component" value="Unassembled WGS sequence"/>
</dbReference>
<dbReference type="SMART" id="SM00388">
    <property type="entry name" value="HisKA"/>
    <property type="match status" value="1"/>
</dbReference>
<dbReference type="PANTHER" id="PTHR42878">
    <property type="entry name" value="TWO-COMPONENT HISTIDINE KINASE"/>
    <property type="match status" value="1"/>
</dbReference>
<dbReference type="EC" id="2.7.13.3" evidence="3"/>
<dbReference type="PROSITE" id="PS50109">
    <property type="entry name" value="HIS_KIN"/>
    <property type="match status" value="1"/>
</dbReference>
<dbReference type="CDD" id="cd00082">
    <property type="entry name" value="HisKA"/>
    <property type="match status" value="1"/>
</dbReference>
<dbReference type="Gene3D" id="1.10.287.130">
    <property type="match status" value="1"/>
</dbReference>
<comment type="caution">
    <text evidence="12">The sequence shown here is derived from an EMBL/GenBank/DDBJ whole genome shotgun (WGS) entry which is preliminary data.</text>
</comment>
<dbReference type="InterPro" id="IPR005467">
    <property type="entry name" value="His_kinase_dom"/>
</dbReference>
<keyword evidence="4" id="KW-0597">Phosphoprotein</keyword>
<feature type="domain" description="Histidine kinase" evidence="11">
    <location>
        <begin position="45"/>
        <end position="255"/>
    </location>
</feature>
<dbReference type="InterPro" id="IPR003661">
    <property type="entry name" value="HisK_dim/P_dom"/>
</dbReference>
<keyword evidence="9" id="KW-0902">Two-component regulatory system</keyword>
<dbReference type="InterPro" id="IPR003594">
    <property type="entry name" value="HATPase_dom"/>
</dbReference>
<dbReference type="GO" id="GO:0007234">
    <property type="term" value="P:osmosensory signaling via phosphorelay pathway"/>
    <property type="evidence" value="ECO:0007669"/>
    <property type="project" value="TreeGrafter"/>
</dbReference>
<sequence>AAGSALSAVLLADRLLRARSATRAERARRDAEEAARRAHRQFLRRLDHELKNPLTAMRAAANSLDDDGSRAIIDAQSLRMGRLLKDLRRLAELEVAPLEAEQVDLVETARDAVAAVEQDLAVSGQGRSFALSFPEAPWPLPPVRGDADLLYSAVHNMVSNAAKYTGPDALIEVRGSQTGGFVALEVADTGIGIPAEEIDQVWGELSRASNAQGRPGQGLGLALVATIAARHGGSCSLSSRLGVGTSITMSLPADG</sequence>
<feature type="non-terminal residue" evidence="12">
    <location>
        <position position="1"/>
    </location>
</feature>
<proteinExistence type="predicted"/>
<dbReference type="SMART" id="SM00387">
    <property type="entry name" value="HATPase_c"/>
    <property type="match status" value="1"/>
</dbReference>
<evidence type="ECO:0000313" key="13">
    <source>
        <dbReference type="Proteomes" id="UP000017052"/>
    </source>
</evidence>
<accession>U2RL23</accession>
<gene>
    <name evidence="12" type="ORF">HMPREF0682_1402</name>
</gene>
<dbReference type="GO" id="GO:0030295">
    <property type="term" value="F:protein kinase activator activity"/>
    <property type="evidence" value="ECO:0007669"/>
    <property type="project" value="TreeGrafter"/>
</dbReference>
<dbReference type="InterPro" id="IPR036890">
    <property type="entry name" value="HATPase_C_sf"/>
</dbReference>
<evidence type="ECO:0000256" key="9">
    <source>
        <dbReference type="ARBA" id="ARBA00023012"/>
    </source>
</evidence>
<keyword evidence="13" id="KW-1185">Reference proteome</keyword>
<dbReference type="GO" id="GO:0000155">
    <property type="term" value="F:phosphorelay sensor kinase activity"/>
    <property type="evidence" value="ECO:0007669"/>
    <property type="project" value="InterPro"/>
</dbReference>
<evidence type="ECO:0000256" key="8">
    <source>
        <dbReference type="ARBA" id="ARBA00022840"/>
    </source>
</evidence>
<protein>
    <recommendedName>
        <fullName evidence="10">Sensor-like histidine kinase SenX3</fullName>
        <ecNumber evidence="3">2.7.13.3</ecNumber>
    </recommendedName>
</protein>
<evidence type="ECO:0000256" key="4">
    <source>
        <dbReference type="ARBA" id="ARBA00022553"/>
    </source>
</evidence>
<reference evidence="12" key="1">
    <citation type="submission" date="2013-08" db="EMBL/GenBank/DDBJ databases">
        <authorList>
            <person name="Durkin A.S."/>
            <person name="Haft D.R."/>
            <person name="McCorrison J."/>
            <person name="Torralba M."/>
            <person name="Gillis M."/>
            <person name="Haft D.H."/>
            <person name="Methe B."/>
            <person name="Sutton G."/>
            <person name="Nelson K.E."/>
        </authorList>
    </citation>
    <scope>NUCLEOTIDE SEQUENCE [LARGE SCALE GENOMIC DNA]</scope>
    <source>
        <strain evidence="12">F0233</strain>
    </source>
</reference>
<evidence type="ECO:0000256" key="10">
    <source>
        <dbReference type="ARBA" id="ARBA00039401"/>
    </source>
</evidence>
<organism evidence="12 13">
    <name type="scientific">Propionibacterium acidifaciens F0233</name>
    <dbReference type="NCBI Taxonomy" id="553198"/>
    <lineage>
        <taxon>Bacteria</taxon>
        <taxon>Bacillati</taxon>
        <taxon>Actinomycetota</taxon>
        <taxon>Actinomycetes</taxon>
        <taxon>Propionibacteriales</taxon>
        <taxon>Propionibacteriaceae</taxon>
        <taxon>Propionibacterium</taxon>
    </lineage>
</organism>
<dbReference type="GO" id="GO:0005886">
    <property type="term" value="C:plasma membrane"/>
    <property type="evidence" value="ECO:0007669"/>
    <property type="project" value="UniProtKB-SubCell"/>
</dbReference>
<keyword evidence="8" id="KW-0067">ATP-binding</keyword>
<evidence type="ECO:0000256" key="6">
    <source>
        <dbReference type="ARBA" id="ARBA00022741"/>
    </source>
</evidence>
<dbReference type="GO" id="GO:0000156">
    <property type="term" value="F:phosphorelay response regulator activity"/>
    <property type="evidence" value="ECO:0007669"/>
    <property type="project" value="TreeGrafter"/>
</dbReference>
<comment type="catalytic activity">
    <reaction evidence="1">
        <text>ATP + protein L-histidine = ADP + protein N-phospho-L-histidine.</text>
        <dbReference type="EC" id="2.7.13.3"/>
    </reaction>
</comment>
<dbReference type="SUPFAM" id="SSF55874">
    <property type="entry name" value="ATPase domain of HSP90 chaperone/DNA topoisomerase II/histidine kinase"/>
    <property type="match status" value="1"/>
</dbReference>
<dbReference type="Gene3D" id="3.30.565.10">
    <property type="entry name" value="Histidine kinase-like ATPase, C-terminal domain"/>
    <property type="match status" value="1"/>
</dbReference>
<name>U2RL23_9ACTN</name>
<dbReference type="Pfam" id="PF00512">
    <property type="entry name" value="HisKA"/>
    <property type="match status" value="1"/>
</dbReference>
<evidence type="ECO:0000313" key="12">
    <source>
        <dbReference type="EMBL" id="ERK54263.1"/>
    </source>
</evidence>
<dbReference type="Pfam" id="PF02518">
    <property type="entry name" value="HATPase_c"/>
    <property type="match status" value="1"/>
</dbReference>
<dbReference type="OrthoDB" id="3272969at2"/>